<dbReference type="CDD" id="cd13963">
    <property type="entry name" value="PT_UbiA_2"/>
    <property type="match status" value="1"/>
</dbReference>
<evidence type="ECO:0000256" key="6">
    <source>
        <dbReference type="SAM" id="Phobius"/>
    </source>
</evidence>
<keyword evidence="7" id="KW-0328">Glycosyltransferase</keyword>
<dbReference type="EMBL" id="MSDQ01000044">
    <property type="protein sequence ID" value="OLO10052.1"/>
    <property type="molecule type" value="Genomic_DNA"/>
</dbReference>
<evidence type="ECO:0000256" key="1">
    <source>
        <dbReference type="ARBA" id="ARBA00004141"/>
    </source>
</evidence>
<keyword evidence="3 6" id="KW-0812">Transmembrane</keyword>
<dbReference type="NCBIfam" id="NF008977">
    <property type="entry name" value="PRK12324.1-2"/>
    <property type="match status" value="1"/>
</dbReference>
<keyword evidence="4 6" id="KW-1133">Transmembrane helix</keyword>
<evidence type="ECO:0000313" key="7">
    <source>
        <dbReference type="EMBL" id="OLO10052.1"/>
    </source>
</evidence>
<dbReference type="GO" id="GO:0016757">
    <property type="term" value="F:glycosyltransferase activity"/>
    <property type="evidence" value="ECO:0007669"/>
    <property type="project" value="UniProtKB-KW"/>
</dbReference>
<keyword evidence="2" id="KW-1003">Cell membrane</keyword>
<name>A0A1Q8T8Q4_9GAMM</name>
<feature type="transmembrane region" description="Helical" evidence="6">
    <location>
        <begin position="35"/>
        <end position="54"/>
    </location>
</feature>
<dbReference type="GO" id="GO:0016765">
    <property type="term" value="F:transferase activity, transferring alkyl or aryl (other than methyl) groups"/>
    <property type="evidence" value="ECO:0007669"/>
    <property type="project" value="InterPro"/>
</dbReference>
<evidence type="ECO:0000313" key="8">
    <source>
        <dbReference type="Proteomes" id="UP000186806"/>
    </source>
</evidence>
<feature type="transmembrane region" description="Helical" evidence="6">
    <location>
        <begin position="87"/>
        <end position="120"/>
    </location>
</feature>
<dbReference type="PANTHER" id="PTHR42723">
    <property type="entry name" value="CHLOROPHYLL SYNTHASE"/>
    <property type="match status" value="1"/>
</dbReference>
<dbReference type="Proteomes" id="UP000186806">
    <property type="component" value="Unassembled WGS sequence"/>
</dbReference>
<evidence type="ECO:0000256" key="3">
    <source>
        <dbReference type="ARBA" id="ARBA00022692"/>
    </source>
</evidence>
<evidence type="ECO:0000256" key="4">
    <source>
        <dbReference type="ARBA" id="ARBA00022989"/>
    </source>
</evidence>
<dbReference type="InterPro" id="IPR000537">
    <property type="entry name" value="UbiA_prenyltransferase"/>
</dbReference>
<evidence type="ECO:0000256" key="2">
    <source>
        <dbReference type="ARBA" id="ARBA00022475"/>
    </source>
</evidence>
<dbReference type="Pfam" id="PF01040">
    <property type="entry name" value="UbiA"/>
    <property type="match status" value="1"/>
</dbReference>
<feature type="transmembrane region" description="Helical" evidence="6">
    <location>
        <begin position="273"/>
        <end position="289"/>
    </location>
</feature>
<feature type="transmembrane region" description="Helical" evidence="6">
    <location>
        <begin position="206"/>
        <end position="224"/>
    </location>
</feature>
<dbReference type="InterPro" id="IPR050475">
    <property type="entry name" value="Prenyltransferase_related"/>
</dbReference>
<feature type="transmembrane region" description="Helical" evidence="6">
    <location>
        <begin position="236"/>
        <end position="253"/>
    </location>
</feature>
<keyword evidence="5 6" id="KW-0472">Membrane</keyword>
<organism evidence="7 8">
    <name type="scientific">Chromohalobacter japonicus</name>
    <dbReference type="NCBI Taxonomy" id="223900"/>
    <lineage>
        <taxon>Bacteria</taxon>
        <taxon>Pseudomonadati</taxon>
        <taxon>Pseudomonadota</taxon>
        <taxon>Gammaproteobacteria</taxon>
        <taxon>Oceanospirillales</taxon>
        <taxon>Halomonadaceae</taxon>
        <taxon>Chromohalobacter</taxon>
    </lineage>
</organism>
<dbReference type="PANTHER" id="PTHR42723:SF1">
    <property type="entry name" value="CHLOROPHYLL SYNTHASE, CHLOROPLASTIC"/>
    <property type="match status" value="1"/>
</dbReference>
<comment type="caution">
    <text evidence="7">The sequence shown here is derived from an EMBL/GenBank/DDBJ whole genome shotgun (WGS) entry which is preliminary data.</text>
</comment>
<feature type="transmembrane region" description="Helical" evidence="6">
    <location>
        <begin position="126"/>
        <end position="144"/>
    </location>
</feature>
<dbReference type="RefSeq" id="WP_075370356.1">
    <property type="nucleotide sequence ID" value="NZ_MSDQ01000044.1"/>
</dbReference>
<sequence>MRSIMKLVRPHQYIKNGFVLVGPLFAYQWDLATLSLAMLAFLAFCCMASAVYVLNDIMDIEADRAHPVKCRRPLPSGAISTRAAKRLLGGLIAASMMLALLVSGWVTLFVATYFVINIFYSWRLKHIVILDVFLISSGFMLRILAGTVGLGIEPSAWLLLCGLMVTLFLGFSKRRAELLMLESNEHCNGGLTRRVLDDYSPAMLEQFIAVTAACTVLAYGLYTVSPKTIALHGSDGLIYTLPFVVYGIFRYLYLLHQKSKGNDTAKDLVIDRHLLATVVGWVGSTLWVLT</sequence>
<accession>A0A1Q8T8Q4</accession>
<keyword evidence="7" id="KW-0808">Transferase</keyword>
<dbReference type="Gene3D" id="1.10.357.140">
    <property type="entry name" value="UbiA prenyltransferase"/>
    <property type="match status" value="1"/>
</dbReference>
<keyword evidence="8" id="KW-1185">Reference proteome</keyword>
<feature type="transmembrane region" description="Helical" evidence="6">
    <location>
        <begin position="156"/>
        <end position="172"/>
    </location>
</feature>
<proteinExistence type="predicted"/>
<dbReference type="GO" id="GO:0016020">
    <property type="term" value="C:membrane"/>
    <property type="evidence" value="ECO:0007669"/>
    <property type="project" value="UniProtKB-SubCell"/>
</dbReference>
<gene>
    <name evidence="7" type="ORF">BTW10_16575</name>
</gene>
<dbReference type="InterPro" id="IPR044878">
    <property type="entry name" value="UbiA_sf"/>
</dbReference>
<protein>
    <submittedName>
        <fullName evidence="7">Decaprenyl-phosphate phosphoribosyltransferase</fullName>
    </submittedName>
</protein>
<dbReference type="AlphaFoldDB" id="A0A1Q8T8Q4"/>
<comment type="subcellular location">
    <subcellularLocation>
        <location evidence="1">Membrane</location>
        <topology evidence="1">Multi-pass membrane protein</topology>
    </subcellularLocation>
</comment>
<evidence type="ECO:0000256" key="5">
    <source>
        <dbReference type="ARBA" id="ARBA00023136"/>
    </source>
</evidence>
<reference evidence="7 8" key="1">
    <citation type="submission" date="2016-12" db="EMBL/GenBank/DDBJ databases">
        <title>Draft genome sequences of strains Salinicola socius SMB35, Salinicola sp. MH3R3-1 and Chromohalobacter sp. SMB17 from the Verkhnekamsk potash mining region of Russia.</title>
        <authorList>
            <person name="Mavrodi D.V."/>
            <person name="Olsson B.E."/>
            <person name="Korsakova E.S."/>
            <person name="Pyankova A."/>
            <person name="Mavrodi O.V."/>
            <person name="Plotnikova E.G."/>
        </authorList>
    </citation>
    <scope>NUCLEOTIDE SEQUENCE [LARGE SCALE GENOMIC DNA]</scope>
    <source>
        <strain evidence="7 8">SMB17</strain>
    </source>
</reference>